<feature type="region of interest" description="Disordered" evidence="1">
    <location>
        <begin position="42"/>
        <end position="84"/>
    </location>
</feature>
<dbReference type="AlphaFoldDB" id="F4XTW7"/>
<dbReference type="EMBL" id="GL890930">
    <property type="protein sequence ID" value="EGJ31943.1"/>
    <property type="molecule type" value="Genomic_DNA"/>
</dbReference>
<feature type="domain" description="DUF6444" evidence="2">
    <location>
        <begin position="25"/>
        <end position="79"/>
    </location>
</feature>
<evidence type="ECO:0000313" key="3">
    <source>
        <dbReference type="EMBL" id="EGJ31943.1"/>
    </source>
</evidence>
<dbReference type="HOGENOM" id="CLU_2523887_0_0_3"/>
<proteinExistence type="predicted"/>
<organism evidence="3 4">
    <name type="scientific">Moorena producens 3L</name>
    <dbReference type="NCBI Taxonomy" id="489825"/>
    <lineage>
        <taxon>Bacteria</taxon>
        <taxon>Bacillati</taxon>
        <taxon>Cyanobacteriota</taxon>
        <taxon>Cyanophyceae</taxon>
        <taxon>Coleofasciculales</taxon>
        <taxon>Coleofasciculaceae</taxon>
        <taxon>Moorena</taxon>
    </lineage>
</organism>
<protein>
    <recommendedName>
        <fullName evidence="2">DUF6444 domain-containing protein</fullName>
    </recommendedName>
</protein>
<dbReference type="OrthoDB" id="451853at2"/>
<dbReference type="InterPro" id="IPR045618">
    <property type="entry name" value="DUF6444"/>
</dbReference>
<dbReference type="Proteomes" id="UP000003959">
    <property type="component" value="Unassembled WGS sequence"/>
</dbReference>
<evidence type="ECO:0000259" key="2">
    <source>
        <dbReference type="Pfam" id="PF20042"/>
    </source>
</evidence>
<sequence length="84" mass="9127">MSVEINIPGIQIPLGDWDATPGSVKAVVTVLSERLAYIEEQLKQNSQNSSRPPSSDGFGQQDLSNPQTLNKKKTKKKKKSSSDG</sequence>
<evidence type="ECO:0000313" key="4">
    <source>
        <dbReference type="Proteomes" id="UP000003959"/>
    </source>
</evidence>
<feature type="compositionally biased region" description="Low complexity" evidence="1">
    <location>
        <begin position="44"/>
        <end position="55"/>
    </location>
</feature>
<dbReference type="RefSeq" id="WP_008185805.1">
    <property type="nucleotide sequence ID" value="NZ_GL890930.1"/>
</dbReference>
<evidence type="ECO:0000256" key="1">
    <source>
        <dbReference type="SAM" id="MobiDB-lite"/>
    </source>
</evidence>
<reference evidence="4" key="1">
    <citation type="journal article" date="2011" name="Proc. Natl. Acad. Sci. U.S.A.">
        <title>Genomic insights into the physiology and ecology of the marine filamentous cyanobacterium Lyngbya majuscula.</title>
        <authorList>
            <person name="Jones A.C."/>
            <person name="Monroe E.A."/>
            <person name="Podell S."/>
            <person name="Hess W.R."/>
            <person name="Klages S."/>
            <person name="Esquenazi E."/>
            <person name="Niessen S."/>
            <person name="Hoover H."/>
            <person name="Rothmann M."/>
            <person name="Lasken R.S."/>
            <person name="Yates J.R.III."/>
            <person name="Reinhardt R."/>
            <person name="Kube M."/>
            <person name="Burkart M.D."/>
            <person name="Allen E.E."/>
            <person name="Dorrestein P.C."/>
            <person name="Gerwick W.H."/>
            <person name="Gerwick L."/>
        </authorList>
    </citation>
    <scope>NUCLEOTIDE SEQUENCE [LARGE SCALE GENOMIC DNA]</scope>
    <source>
        <strain evidence="4">3L</strain>
    </source>
</reference>
<name>F4XTW7_9CYAN</name>
<feature type="compositionally biased region" description="Polar residues" evidence="1">
    <location>
        <begin position="57"/>
        <end position="69"/>
    </location>
</feature>
<dbReference type="eggNOG" id="ENOG502ZXG8">
    <property type="taxonomic scope" value="Bacteria"/>
</dbReference>
<accession>F4XTW7</accession>
<dbReference type="Pfam" id="PF20042">
    <property type="entry name" value="DUF6444"/>
    <property type="match status" value="1"/>
</dbReference>
<feature type="compositionally biased region" description="Basic residues" evidence="1">
    <location>
        <begin position="70"/>
        <end position="84"/>
    </location>
</feature>
<keyword evidence="4" id="KW-1185">Reference proteome</keyword>
<gene>
    <name evidence="3" type="ORF">LYNGBM3L_31290</name>
</gene>